<dbReference type="SMART" id="SM00732">
    <property type="entry name" value="YqgFc"/>
    <property type="match status" value="1"/>
</dbReference>
<dbReference type="InterPro" id="IPR023323">
    <property type="entry name" value="Tex-like_dom_sf"/>
</dbReference>
<proteinExistence type="predicted"/>
<dbReference type="Pfam" id="PF00575">
    <property type="entry name" value="S1"/>
    <property type="match status" value="1"/>
</dbReference>
<name>A0AAF0CPA9_9BACT</name>
<dbReference type="GO" id="GO:0003729">
    <property type="term" value="F:mRNA binding"/>
    <property type="evidence" value="ECO:0007669"/>
    <property type="project" value="UniProtKB-ARBA"/>
</dbReference>
<dbReference type="InterPro" id="IPR055179">
    <property type="entry name" value="Tex-like_central_region"/>
</dbReference>
<dbReference type="Gene3D" id="1.10.10.650">
    <property type="entry name" value="RuvA domain 2-like"/>
    <property type="match status" value="1"/>
</dbReference>
<evidence type="ECO:0000313" key="3">
    <source>
        <dbReference type="EMBL" id="WED63784.1"/>
    </source>
</evidence>
<dbReference type="FunFam" id="3.30.420.140:FF:000001">
    <property type="entry name" value="RNA-binding transcriptional accessory protein"/>
    <property type="match status" value="1"/>
</dbReference>
<dbReference type="FunFam" id="1.10.10.650:FF:000001">
    <property type="entry name" value="S1 RNA-binding domain 1"/>
    <property type="match status" value="1"/>
</dbReference>
<dbReference type="KEGG" id="slom:PXH66_15715"/>
<dbReference type="InterPro" id="IPR023319">
    <property type="entry name" value="Tex-like_HTH_dom_sf"/>
</dbReference>
<dbReference type="Pfam" id="PF17674">
    <property type="entry name" value="HHH_9"/>
    <property type="match status" value="1"/>
</dbReference>
<dbReference type="InterPro" id="IPR012337">
    <property type="entry name" value="RNaseH-like_sf"/>
</dbReference>
<dbReference type="InterPro" id="IPR003029">
    <property type="entry name" value="S1_domain"/>
</dbReference>
<organism evidence="3 4">
    <name type="scientific">Synoicihabitans lomoniglobus</name>
    <dbReference type="NCBI Taxonomy" id="2909285"/>
    <lineage>
        <taxon>Bacteria</taxon>
        <taxon>Pseudomonadati</taxon>
        <taxon>Verrucomicrobiota</taxon>
        <taxon>Opitutia</taxon>
        <taxon>Opitutales</taxon>
        <taxon>Opitutaceae</taxon>
        <taxon>Synoicihabitans</taxon>
    </lineage>
</organism>
<dbReference type="SUPFAM" id="SSF158832">
    <property type="entry name" value="Tex N-terminal region-like"/>
    <property type="match status" value="1"/>
</dbReference>
<feature type="compositionally biased region" description="Basic and acidic residues" evidence="1">
    <location>
        <begin position="741"/>
        <end position="761"/>
    </location>
</feature>
<dbReference type="FunFam" id="1.10.150.310:FF:000002">
    <property type="entry name" value="Putative transcription modulator/accessory protein"/>
    <property type="match status" value="1"/>
</dbReference>
<dbReference type="Gene3D" id="1.10.150.310">
    <property type="entry name" value="Tex RuvX-like domain-like"/>
    <property type="match status" value="1"/>
</dbReference>
<dbReference type="InterPro" id="IPR018974">
    <property type="entry name" value="Tex-like_N"/>
</dbReference>
<dbReference type="GO" id="GO:0006139">
    <property type="term" value="P:nucleobase-containing compound metabolic process"/>
    <property type="evidence" value="ECO:0007669"/>
    <property type="project" value="InterPro"/>
</dbReference>
<dbReference type="SUPFAM" id="SSF47781">
    <property type="entry name" value="RuvA domain 2-like"/>
    <property type="match status" value="2"/>
</dbReference>
<dbReference type="EMBL" id="CP119075">
    <property type="protein sequence ID" value="WED63784.1"/>
    <property type="molecule type" value="Genomic_DNA"/>
</dbReference>
<dbReference type="SUPFAM" id="SSF53098">
    <property type="entry name" value="Ribonuclease H-like"/>
    <property type="match status" value="1"/>
</dbReference>
<dbReference type="InterPro" id="IPR032639">
    <property type="entry name" value="Tex_YqgF"/>
</dbReference>
<dbReference type="InterPro" id="IPR050437">
    <property type="entry name" value="Ribos_protein_bS1-like"/>
</dbReference>
<dbReference type="InterPro" id="IPR044146">
    <property type="entry name" value="S1_Tex"/>
</dbReference>
<evidence type="ECO:0000313" key="4">
    <source>
        <dbReference type="Proteomes" id="UP001218638"/>
    </source>
</evidence>
<dbReference type="InterPro" id="IPR012340">
    <property type="entry name" value="NA-bd_OB-fold"/>
</dbReference>
<dbReference type="Gene3D" id="3.30.420.140">
    <property type="entry name" value="YqgF/RNase H-like domain"/>
    <property type="match status" value="1"/>
</dbReference>
<dbReference type="InterPro" id="IPR010994">
    <property type="entry name" value="RuvA_2-like"/>
</dbReference>
<dbReference type="SUPFAM" id="SSF50249">
    <property type="entry name" value="Nucleic acid-binding proteins"/>
    <property type="match status" value="1"/>
</dbReference>
<dbReference type="Gene3D" id="1.10.3500.10">
    <property type="entry name" value="Tex N-terminal region-like"/>
    <property type="match status" value="1"/>
</dbReference>
<dbReference type="Pfam" id="PF12836">
    <property type="entry name" value="HHH_3"/>
    <property type="match status" value="1"/>
</dbReference>
<dbReference type="SMART" id="SM00316">
    <property type="entry name" value="S1"/>
    <property type="match status" value="1"/>
</dbReference>
<accession>A0AAF0CPA9</accession>
<dbReference type="Pfam" id="PF22706">
    <property type="entry name" value="Tex_central_region"/>
    <property type="match status" value="1"/>
</dbReference>
<dbReference type="GO" id="GO:0006412">
    <property type="term" value="P:translation"/>
    <property type="evidence" value="ECO:0007669"/>
    <property type="project" value="TreeGrafter"/>
</dbReference>
<dbReference type="AlphaFoldDB" id="A0AAF0CPA9"/>
<dbReference type="PROSITE" id="PS50126">
    <property type="entry name" value="S1"/>
    <property type="match status" value="1"/>
</dbReference>
<dbReference type="Pfam" id="PF09371">
    <property type="entry name" value="Tex_N"/>
    <property type="match status" value="1"/>
</dbReference>
<dbReference type="InterPro" id="IPR037027">
    <property type="entry name" value="YqgF/RNaseH-like_dom_sf"/>
</dbReference>
<dbReference type="FunFam" id="2.40.50.140:FF:000051">
    <property type="entry name" value="RNA-binding transcriptional accessory protein"/>
    <property type="match status" value="1"/>
</dbReference>
<evidence type="ECO:0000256" key="1">
    <source>
        <dbReference type="SAM" id="MobiDB-lite"/>
    </source>
</evidence>
<protein>
    <submittedName>
        <fullName evidence="3">Tex family protein</fullName>
    </submittedName>
</protein>
<evidence type="ECO:0000259" key="2">
    <source>
        <dbReference type="PROSITE" id="PS50126"/>
    </source>
</evidence>
<keyword evidence="4" id="KW-1185">Reference proteome</keyword>
<dbReference type="PANTHER" id="PTHR10724">
    <property type="entry name" value="30S RIBOSOMAL PROTEIN S1"/>
    <property type="match status" value="1"/>
</dbReference>
<reference evidence="3" key="1">
    <citation type="submission" date="2023-03" db="EMBL/GenBank/DDBJ databases">
        <title>Lomoglobus Profundus gen. nov., sp. nov., a novel member of the phylum Verrucomicrobia, isolated from deep-marine sediment of South China Sea.</title>
        <authorList>
            <person name="Ahmad T."/>
            <person name="Ishaq S.E."/>
            <person name="Wang F."/>
        </authorList>
    </citation>
    <scope>NUCLEOTIDE SEQUENCE</scope>
    <source>
        <strain evidence="3">LMO-M01</strain>
    </source>
</reference>
<sequence length="784" mass="84882">MSVTTASAPNPDHVLQLADELALPVAQIAATAQLLAEGATVPFIARYRKEVTGSLDEVVVTSIRDRLEALRSLDDRRASILGGLKERGLLTPELEKALQAATTLTQLEDIYLPFRPKKRTRATIAKELGLEPLADSLWDQDPSFDPAAAAANFVGNSVTHETKTNTVATVEEVLAGARDILAERISDDATAREKLRAIYREQATVSSKVMFGKEEAGAKFKDYFDWSEPLAKAPSHRVLAMRRGEKEGFIMMRVQLPDEALAFAELDRLYLKGDASNAAAQQVHLAAEDAAKRLLFPAMETEMRLDSKKRADADAITVFTENLRELLLASPLGQRAVMAIDPGFRTGCKTVLLDAQGKLLHHDVIFPDRHGIEAEEKVRGFVEHFNVQAIAIGNGTAGRETEAFIRGLKLPASVTVVLVNESGASIYSASEVAREEFPDHDLTVRGAVSIGRRLMDPLAELVKLDPKSIGVGQYQHDVDQAALKRSLDDTVVSSVNGVGVELNTASKQLLAYVSGLNSSTAAAIVARRNDAGPFKTRAELLDVPRLGPKAFEQAAGFLRIRDSVHPLDASAVHPERYALVERMATDLGVTVADLIADAKLRRSIKLETYVSADVGLPTLQDIVAELAKPGRDPRAEFEAFAFDESVNKPEDLKLGMKLPGIVTNVTAFGAFVDVGVHQDGLVHVSQLADTFVKDPSEHVKPGQKVRVTVTDIDLPRNRIALSMRSAPEIGGKSGGGNGGGNRDRNAPRRDNRGSAPRDNRSNSRGGGNATLNNDWFSAALNKKR</sequence>
<feature type="region of interest" description="Disordered" evidence="1">
    <location>
        <begin position="720"/>
        <end position="784"/>
    </location>
</feature>
<dbReference type="GO" id="GO:0003735">
    <property type="term" value="F:structural constituent of ribosome"/>
    <property type="evidence" value="ECO:0007669"/>
    <property type="project" value="TreeGrafter"/>
</dbReference>
<feature type="domain" description="S1 motif" evidence="2">
    <location>
        <begin position="655"/>
        <end position="724"/>
    </location>
</feature>
<feature type="compositionally biased region" description="Gly residues" evidence="1">
    <location>
        <begin position="731"/>
        <end position="740"/>
    </location>
</feature>
<dbReference type="CDD" id="cd05685">
    <property type="entry name" value="S1_Tex"/>
    <property type="match status" value="1"/>
</dbReference>
<dbReference type="GO" id="GO:0005737">
    <property type="term" value="C:cytoplasm"/>
    <property type="evidence" value="ECO:0007669"/>
    <property type="project" value="UniProtKB-ARBA"/>
</dbReference>
<dbReference type="InterPro" id="IPR006641">
    <property type="entry name" value="YqgF/RNaseH-like_dom"/>
</dbReference>
<dbReference type="Pfam" id="PF16921">
    <property type="entry name" value="Tex_YqgF"/>
    <property type="match status" value="1"/>
</dbReference>
<dbReference type="RefSeq" id="WP_330930487.1">
    <property type="nucleotide sequence ID" value="NZ_CP119075.1"/>
</dbReference>
<dbReference type="InterPro" id="IPR041692">
    <property type="entry name" value="HHH_9"/>
</dbReference>
<dbReference type="PANTHER" id="PTHR10724:SF10">
    <property type="entry name" value="S1 RNA-BINDING DOMAIN-CONTAINING PROTEIN 1"/>
    <property type="match status" value="1"/>
</dbReference>
<gene>
    <name evidence="3" type="ORF">PXH66_15715</name>
</gene>
<dbReference type="Proteomes" id="UP001218638">
    <property type="component" value="Chromosome"/>
</dbReference>
<dbReference type="Gene3D" id="2.40.50.140">
    <property type="entry name" value="Nucleic acid-binding proteins"/>
    <property type="match status" value="1"/>
</dbReference>